<organism evidence="2">
    <name type="scientific">Photinus pyralis</name>
    <name type="common">Common eastern firefly</name>
    <name type="synonym">Lampyris pyralis</name>
    <dbReference type="NCBI Taxonomy" id="7054"/>
    <lineage>
        <taxon>Eukaryota</taxon>
        <taxon>Metazoa</taxon>
        <taxon>Ecdysozoa</taxon>
        <taxon>Arthropoda</taxon>
        <taxon>Hexapoda</taxon>
        <taxon>Insecta</taxon>
        <taxon>Pterygota</taxon>
        <taxon>Neoptera</taxon>
        <taxon>Endopterygota</taxon>
        <taxon>Coleoptera</taxon>
        <taxon>Polyphaga</taxon>
        <taxon>Elateriformia</taxon>
        <taxon>Elateroidea</taxon>
        <taxon>Lampyridae</taxon>
        <taxon>Lampyrinae</taxon>
        <taxon>Photinus</taxon>
    </lineage>
</organism>
<feature type="domain" description="Spatacsin C-terminal" evidence="1">
    <location>
        <begin position="1389"/>
        <end position="1704"/>
    </location>
</feature>
<dbReference type="GO" id="GO:0030425">
    <property type="term" value="C:dendrite"/>
    <property type="evidence" value="ECO:0007669"/>
    <property type="project" value="TreeGrafter"/>
</dbReference>
<dbReference type="PANTHER" id="PTHR13650">
    <property type="entry name" value="SPATACSIN"/>
    <property type="match status" value="1"/>
</dbReference>
<proteinExistence type="predicted"/>
<accession>A0A1Y1MD88</accession>
<dbReference type="GO" id="GO:0007268">
    <property type="term" value="P:chemical synaptic transmission"/>
    <property type="evidence" value="ECO:0007669"/>
    <property type="project" value="TreeGrafter"/>
</dbReference>
<protein>
    <recommendedName>
        <fullName evidence="1">Spatacsin C-terminal domain-containing protein</fullName>
    </recommendedName>
</protein>
<dbReference type="InterPro" id="IPR028103">
    <property type="entry name" value="Spatacsin"/>
</dbReference>
<dbReference type="Pfam" id="PF14649">
    <property type="entry name" value="Spatacsin_C"/>
    <property type="match status" value="1"/>
</dbReference>
<evidence type="ECO:0000259" key="1">
    <source>
        <dbReference type="Pfam" id="PF14649"/>
    </source>
</evidence>
<dbReference type="GO" id="GO:0005737">
    <property type="term" value="C:cytoplasm"/>
    <property type="evidence" value="ECO:0007669"/>
    <property type="project" value="TreeGrafter"/>
</dbReference>
<evidence type="ECO:0000313" key="2">
    <source>
        <dbReference type="EMBL" id="JAV83704.1"/>
    </source>
</evidence>
<dbReference type="GO" id="GO:0007409">
    <property type="term" value="P:axonogenesis"/>
    <property type="evidence" value="ECO:0007669"/>
    <property type="project" value="TreeGrafter"/>
</dbReference>
<dbReference type="PANTHER" id="PTHR13650:SF0">
    <property type="entry name" value="SPATACSIN"/>
    <property type="match status" value="1"/>
</dbReference>
<dbReference type="EMBL" id="GEZM01034610">
    <property type="protein sequence ID" value="JAV83704.1"/>
    <property type="molecule type" value="Transcribed_RNA"/>
</dbReference>
<sequence>MAKRENIFQIKPPPPPNLNKELLGVWNAWCRMGDREVVREAAVKGHHIEFAQNFLAARNELDNDTIQQWFKDEVFVWILELLKRQQIFKASHLFTNINLDPIEEFTKIFLETCNPTLRDYLGNHLSKSERLSSTDMDTWKLLQIVMDKQEFLLDFPYNVSELNINYFNGQAYDWKCKIGTQLFFKSFDDNIKPFVTAKHAWEFLLKDCNLEILKLWINVYFSQSTEFHCNVVPAEKYECVSSMMLSFTISEEMVDCMFQGNVSEELRDGVLNELSKFGLFSSEERKSITAIIRRLNHAETLDSIYAILNCEQSTVTLTNFHSLLLDYCIKNELFLLVNWCNVDLRLVSNVSSKYLDLLSYLKNCDYFTSETGVGQLILKVANFLSDDLAEYFKENPLIMLGVIFFLLPEFNFLNLLSCIDRYGLTPSIVESSLQKLPMLHTVLTKSPVSVANLYQLLNKHTTVSTDIYKFRLENAPPPSFNSPSLQLYAYKKKTNYIFFIKLGRPSFASKFYLANSNRSLNKLGINRKILKVYFNDITNTELAVSCIAFLEMIGENSSSLRIYVQVAKLLLDSRQFSPNHIQKLFMGIFQNPERVLDVLESILMLSCSLSANSSNAELAEEIKKHEIVVKLAELHSFKLPELFLKYCARGDFWFPFLIFIQTYNYPLAQVQKLFQEFRSVFLAQHLYHGLSNEIQIDSQKELLMRDSRNFYLSRIGVRKNVDASSDSMYSSASSYGSTGSSSTSSDLFDGETLDFESDILHILIRCHNSVDPPKALLQTCFVYKCPIFAVLATSYEPDSFLTHWLMWLTVSCGLDGEISNFEMATNDANIVSALLTSTVKMGYCRVLHDSFQIFLPDNPLCVFVEFLCDCIDLNFDVPNQEKKLNRFFSEVKKRKISAPFAQVDYEMVYLSNKMWIETTALNLLAATLQYNFTSQFHQLTCMKFLHDVGVGKYFGADVPDFSKYYQILNWIIDSSYDIKLDLCSTFQSEEIHEELLAVVSKLVATRSYRHASQIAQLQKICTDFIVIDEWCYRFKERCDNKQFWEDCNAAFHDHHLDENAAVKFFEQCCEDTSNMAEKYVILDLAHDWASMRNLANVYDLETKMWIAYFQMEGKGECKVRNLPRNLMLYTEMKQILSVLENDGVPDLNESGISRLNSTIETFLNLGDFWQAFRLTKIFNYKHSDVDIIELSCNLVEGLIMPYQLSAEQRLLLVKHTNVRTLGHRRRRALMSSKGLSSFSSASLSPMASSIATMVDHVDVPFHDTLVILETLQERLQSGNKIIQSILETYRIAINIEKSYQEVFKCSDSVSLLKEALKEDCPNKLEVVHDVMSLFRWTSDKVADFISEQLIDAITEHIKLNSDTVILWNLTLDTDFSVILQLLIENCSALGLKLYSYASALHRSELKPLDYLELNVIIELLIRAHDCFTADCNMEGISIILRKCQTIILLSLQLKNWKCIVRLLTGVARYTEMNYVFHILRENDQFEFLLRKGNNKDNSLKVALLRYLKKYCPEDRELYRMVALHFTLFSEIAQLWQEEARSITRNLIAISKLEMQNNGINIEAVPFVLLTNTDGTKICLNKAMVNYTHAAEYHLQGEKLTKAMQAAKVAELLALQMSMLKGLPANSTAICILNIGDDQILNLISTELSFDQSLILIDSNNYKPDWSSVIFEQYIMRNNIAYLDSFLLSFPLSDALLHDISRKFLALTKPNGSAIRNMREMINRCSSVRVKYRIASELGFTDLVEELLLSNQLAYLKDTVWKKGYRS</sequence>
<name>A0A1Y1MD88_PHOPY</name>
<dbReference type="GO" id="GO:0045202">
    <property type="term" value="C:synapse"/>
    <property type="evidence" value="ECO:0007669"/>
    <property type="project" value="TreeGrafter"/>
</dbReference>
<dbReference type="InterPro" id="IPR028107">
    <property type="entry name" value="Spatacsin_C_dom"/>
</dbReference>
<dbReference type="GO" id="GO:0030424">
    <property type="term" value="C:axon"/>
    <property type="evidence" value="ECO:0007669"/>
    <property type="project" value="TreeGrafter"/>
</dbReference>
<dbReference type="GO" id="GO:0048489">
    <property type="term" value="P:synaptic vesicle transport"/>
    <property type="evidence" value="ECO:0007669"/>
    <property type="project" value="TreeGrafter"/>
</dbReference>
<dbReference type="GO" id="GO:0008088">
    <property type="term" value="P:axo-dendritic transport"/>
    <property type="evidence" value="ECO:0007669"/>
    <property type="project" value="TreeGrafter"/>
</dbReference>
<reference evidence="2" key="1">
    <citation type="journal article" date="2016" name="Sci. Rep.">
        <title>Molecular characterization of firefly nuptial gifts: a multi-omics approach sheds light on postcopulatory sexual selection.</title>
        <authorList>
            <person name="Al-Wathiqui N."/>
            <person name="Fallon T.R."/>
            <person name="South A."/>
            <person name="Weng J.K."/>
            <person name="Lewis S.M."/>
        </authorList>
    </citation>
    <scope>NUCLEOTIDE SEQUENCE</scope>
</reference>